<keyword evidence="2" id="KW-1185">Reference proteome</keyword>
<evidence type="ECO:0000313" key="2">
    <source>
        <dbReference type="Proteomes" id="UP001239111"/>
    </source>
</evidence>
<evidence type="ECO:0000313" key="1">
    <source>
        <dbReference type="EMBL" id="KAJ8687663.1"/>
    </source>
</evidence>
<protein>
    <submittedName>
        <fullName evidence="1">Uncharacterized protein</fullName>
    </submittedName>
</protein>
<reference evidence="1" key="1">
    <citation type="submission" date="2023-04" db="EMBL/GenBank/DDBJ databases">
        <title>A chromosome-level genome assembly of the parasitoid wasp Eretmocerus hayati.</title>
        <authorList>
            <person name="Zhong Y."/>
            <person name="Liu S."/>
            <person name="Liu Y."/>
        </authorList>
    </citation>
    <scope>NUCLEOTIDE SEQUENCE</scope>
    <source>
        <strain evidence="1">ZJU_SS_LIU_2023</strain>
    </source>
</reference>
<sequence>MESKNYFEKGDFSDGLIRAHHKNLTETTATSILNFNGRRPTETGGVLTKDYEFAKTADPESEYFKMLSKAEQQQRLKYKRMDMAGKKGSEGHLFINKTNDECVKLILRHRMDVGINISNPYLFAIPTHPGQEEQFVNLSPVYAKLAAQCKIYHPEINDKAVRATKIRAHHATLNSAMENGTSVELMSKQLGHSTAMHESRYKKRIDKTDVLLTKHLETMMGEAEQEHQPLMDISETSEILPEDPNSIEMASAVVHVEVDVHGAPHTKTKALPRKETKSKPAIKSIKRVQVNLQRLEGASMEKSVKTTVEDTTIDEASKKTASNPYPSSFIAECESKSNSRSAKQSVKIEQLKEASIAYPIDDIASDEESSVSAALYPSSFVTQSRSKSVKHSGSSLGTKPRWTPEEIAAFEEAFSVQLREKRYASAAEMRQAKDDYPALQVKSEAQMRTRLFNEKKKRENSGF</sequence>
<gene>
    <name evidence="1" type="ORF">QAD02_023457</name>
</gene>
<accession>A0ACC2PX14</accession>
<organism evidence="1 2">
    <name type="scientific">Eretmocerus hayati</name>
    <dbReference type="NCBI Taxonomy" id="131215"/>
    <lineage>
        <taxon>Eukaryota</taxon>
        <taxon>Metazoa</taxon>
        <taxon>Ecdysozoa</taxon>
        <taxon>Arthropoda</taxon>
        <taxon>Hexapoda</taxon>
        <taxon>Insecta</taxon>
        <taxon>Pterygota</taxon>
        <taxon>Neoptera</taxon>
        <taxon>Endopterygota</taxon>
        <taxon>Hymenoptera</taxon>
        <taxon>Apocrita</taxon>
        <taxon>Proctotrupomorpha</taxon>
        <taxon>Chalcidoidea</taxon>
        <taxon>Aphelinidae</taxon>
        <taxon>Aphelininae</taxon>
        <taxon>Eretmocerus</taxon>
    </lineage>
</organism>
<dbReference type="EMBL" id="CM056741">
    <property type="protein sequence ID" value="KAJ8687663.1"/>
    <property type="molecule type" value="Genomic_DNA"/>
</dbReference>
<comment type="caution">
    <text evidence="1">The sequence shown here is derived from an EMBL/GenBank/DDBJ whole genome shotgun (WGS) entry which is preliminary data.</text>
</comment>
<proteinExistence type="predicted"/>
<name>A0ACC2PX14_9HYME</name>
<dbReference type="Proteomes" id="UP001239111">
    <property type="component" value="Chromosome 1"/>
</dbReference>